<reference evidence="3" key="1">
    <citation type="journal article" date="2019" name="Int. J. Syst. Evol. Microbiol.">
        <title>The Global Catalogue of Microorganisms (GCM) 10K type strain sequencing project: providing services to taxonomists for standard genome sequencing and annotation.</title>
        <authorList>
            <consortium name="The Broad Institute Genomics Platform"/>
            <consortium name="The Broad Institute Genome Sequencing Center for Infectious Disease"/>
            <person name="Wu L."/>
            <person name="Ma J."/>
        </authorList>
    </citation>
    <scope>NUCLEOTIDE SEQUENCE [LARGE SCALE GENOMIC DNA]</scope>
    <source>
        <strain evidence="3">NBRC 112299</strain>
    </source>
</reference>
<sequence>MKILLIVLLVAAIALGILGFLIKAALWLAFIGIVLFVGTIAFWVLRSKWNSRGQEIESR</sequence>
<dbReference type="Proteomes" id="UP001157125">
    <property type="component" value="Unassembled WGS sequence"/>
</dbReference>
<evidence type="ECO:0000256" key="1">
    <source>
        <dbReference type="SAM" id="Phobius"/>
    </source>
</evidence>
<feature type="transmembrane region" description="Helical" evidence="1">
    <location>
        <begin position="26"/>
        <end position="45"/>
    </location>
</feature>
<accession>A0ABQ6IC87</accession>
<dbReference type="RefSeq" id="WP_284327894.1">
    <property type="nucleotide sequence ID" value="NZ_BSUN01000001.1"/>
</dbReference>
<evidence type="ECO:0000313" key="3">
    <source>
        <dbReference type="Proteomes" id="UP001157125"/>
    </source>
</evidence>
<protein>
    <submittedName>
        <fullName evidence="2">Uncharacterized protein</fullName>
    </submittedName>
</protein>
<organism evidence="2 3">
    <name type="scientific">Demequina litorisediminis</name>
    <dbReference type="NCBI Taxonomy" id="1849022"/>
    <lineage>
        <taxon>Bacteria</taxon>
        <taxon>Bacillati</taxon>
        <taxon>Actinomycetota</taxon>
        <taxon>Actinomycetes</taxon>
        <taxon>Micrococcales</taxon>
        <taxon>Demequinaceae</taxon>
        <taxon>Demequina</taxon>
    </lineage>
</organism>
<name>A0ABQ6IC87_9MICO</name>
<keyword evidence="1" id="KW-1133">Transmembrane helix</keyword>
<keyword evidence="3" id="KW-1185">Reference proteome</keyword>
<keyword evidence="1" id="KW-0472">Membrane</keyword>
<dbReference type="EMBL" id="BSUN01000001">
    <property type="protein sequence ID" value="GMA35299.1"/>
    <property type="molecule type" value="Genomic_DNA"/>
</dbReference>
<evidence type="ECO:0000313" key="2">
    <source>
        <dbReference type="EMBL" id="GMA35299.1"/>
    </source>
</evidence>
<comment type="caution">
    <text evidence="2">The sequence shown here is derived from an EMBL/GenBank/DDBJ whole genome shotgun (WGS) entry which is preliminary data.</text>
</comment>
<gene>
    <name evidence="2" type="ORF">GCM10025876_15030</name>
</gene>
<keyword evidence="1" id="KW-0812">Transmembrane</keyword>
<proteinExistence type="predicted"/>